<dbReference type="AlphaFoldDB" id="A0ABD3WHL3"/>
<evidence type="ECO:0000313" key="2">
    <source>
        <dbReference type="EMBL" id="KAL3873444.1"/>
    </source>
</evidence>
<evidence type="ECO:0008006" key="4">
    <source>
        <dbReference type="Google" id="ProtNLM"/>
    </source>
</evidence>
<feature type="region of interest" description="Disordered" evidence="1">
    <location>
        <begin position="120"/>
        <end position="140"/>
    </location>
</feature>
<feature type="region of interest" description="Disordered" evidence="1">
    <location>
        <begin position="194"/>
        <end position="228"/>
    </location>
</feature>
<feature type="compositionally biased region" description="Basic and acidic residues" evidence="1">
    <location>
        <begin position="77"/>
        <end position="87"/>
    </location>
</feature>
<sequence length="492" mass="54190">MQKSAVISTENLYQIKAPLATFDTVDLGDEDALDWPQPTSLVAETITEVVESTSSSASDSNKDLEVLDQNSHSVLNGKDDEKGDVISDKTSATSDTASEYDTVNFGLFKKRKNIDSSIQYERIENGSTPDSSDQEKSLKESSFEVKGSCLSVSDSDSSDSDSGYVRSGYISVSKGVITQKFGLFKHVKVPFNTDTKSPSDSELTPTNSPNLRARVPLPLPTLSDEDKKIKSKRKAYEKKLQRLQVTTNPIERPRSTTPISVFGLEEYVNISSPEKSPASTRLEKLKIKLPSDEFGAKHKDTPKRASKSEGQNIYDFNEEKLFTRTRAAVLVQSDCIWGTSPKRVLIPPTLSPATSRKISSTLGSAGDLMKNSPALVPDSLDSQKAIQSSDISPNWVTFDDASSSRPITQACIMERKENKEGYSNETMNSTDFYSSNVDFNLEHADEILTVSFEEKADGKVCDIQMERYMSTCSKVTPNDPSSNSGYKNNIEI</sequence>
<feature type="region of interest" description="Disordered" evidence="1">
    <location>
        <begin position="52"/>
        <end position="93"/>
    </location>
</feature>
<comment type="caution">
    <text evidence="2">The sequence shown here is derived from an EMBL/GenBank/DDBJ whole genome shotgun (WGS) entry which is preliminary data.</text>
</comment>
<feature type="compositionally biased region" description="Polar residues" evidence="1">
    <location>
        <begin position="120"/>
        <end position="131"/>
    </location>
</feature>
<accession>A0ABD3WHL3</accession>
<keyword evidence="3" id="KW-1185">Reference proteome</keyword>
<name>A0ABD3WHL3_SINWO</name>
<evidence type="ECO:0000256" key="1">
    <source>
        <dbReference type="SAM" id="MobiDB-lite"/>
    </source>
</evidence>
<feature type="region of interest" description="Disordered" evidence="1">
    <location>
        <begin position="473"/>
        <end position="492"/>
    </location>
</feature>
<proteinExistence type="predicted"/>
<dbReference type="EMBL" id="JBJQND010000006">
    <property type="protein sequence ID" value="KAL3873444.1"/>
    <property type="molecule type" value="Genomic_DNA"/>
</dbReference>
<evidence type="ECO:0000313" key="3">
    <source>
        <dbReference type="Proteomes" id="UP001634394"/>
    </source>
</evidence>
<protein>
    <recommendedName>
        <fullName evidence="4">Exophilin 5</fullName>
    </recommendedName>
</protein>
<feature type="compositionally biased region" description="Polar residues" evidence="1">
    <location>
        <begin position="194"/>
        <end position="210"/>
    </location>
</feature>
<gene>
    <name evidence="2" type="ORF">ACJMK2_036560</name>
</gene>
<organism evidence="2 3">
    <name type="scientific">Sinanodonta woodiana</name>
    <name type="common">Chinese pond mussel</name>
    <name type="synonym">Anodonta woodiana</name>
    <dbReference type="NCBI Taxonomy" id="1069815"/>
    <lineage>
        <taxon>Eukaryota</taxon>
        <taxon>Metazoa</taxon>
        <taxon>Spiralia</taxon>
        <taxon>Lophotrochozoa</taxon>
        <taxon>Mollusca</taxon>
        <taxon>Bivalvia</taxon>
        <taxon>Autobranchia</taxon>
        <taxon>Heteroconchia</taxon>
        <taxon>Palaeoheterodonta</taxon>
        <taxon>Unionida</taxon>
        <taxon>Unionoidea</taxon>
        <taxon>Unionidae</taxon>
        <taxon>Unioninae</taxon>
        <taxon>Sinanodonta</taxon>
    </lineage>
</organism>
<reference evidence="2 3" key="1">
    <citation type="submission" date="2024-11" db="EMBL/GenBank/DDBJ databases">
        <title>Chromosome-level genome assembly of the freshwater bivalve Anodonta woodiana.</title>
        <authorList>
            <person name="Chen X."/>
        </authorList>
    </citation>
    <scope>NUCLEOTIDE SEQUENCE [LARGE SCALE GENOMIC DNA]</scope>
    <source>
        <strain evidence="2">MN2024</strain>
        <tissue evidence="2">Gills</tissue>
    </source>
</reference>
<dbReference type="Proteomes" id="UP001634394">
    <property type="component" value="Unassembled WGS sequence"/>
</dbReference>